<protein>
    <submittedName>
        <fullName evidence="8">FtsX-like permease family protein</fullName>
    </submittedName>
</protein>
<evidence type="ECO:0000256" key="4">
    <source>
        <dbReference type="ARBA" id="ARBA00022989"/>
    </source>
</evidence>
<evidence type="ECO:0000256" key="1">
    <source>
        <dbReference type="ARBA" id="ARBA00004651"/>
    </source>
</evidence>
<dbReference type="RefSeq" id="WP_370720250.1">
    <property type="nucleotide sequence ID" value="NZ_JBGGTQ010000009.1"/>
</dbReference>
<evidence type="ECO:0000256" key="6">
    <source>
        <dbReference type="SAM" id="Phobius"/>
    </source>
</evidence>
<keyword evidence="5 6" id="KW-0472">Membrane</keyword>
<feature type="transmembrane region" description="Helical" evidence="6">
    <location>
        <begin position="88"/>
        <end position="111"/>
    </location>
</feature>
<evidence type="ECO:0000313" key="9">
    <source>
        <dbReference type="Proteomes" id="UP001566476"/>
    </source>
</evidence>
<keyword evidence="4 6" id="KW-1133">Transmembrane helix</keyword>
<feature type="domain" description="ABC3 transporter permease C-terminal" evidence="7">
    <location>
        <begin position="39"/>
        <end position="160"/>
    </location>
</feature>
<feature type="transmembrane region" description="Helical" evidence="6">
    <location>
        <begin position="206"/>
        <end position="236"/>
    </location>
</feature>
<feature type="transmembrane region" description="Helical" evidence="6">
    <location>
        <begin position="257"/>
        <end position="276"/>
    </location>
</feature>
<keyword evidence="9" id="KW-1185">Reference proteome</keyword>
<comment type="subcellular location">
    <subcellularLocation>
        <location evidence="1">Cell membrane</location>
        <topology evidence="1">Multi-pass membrane protein</topology>
    </subcellularLocation>
</comment>
<dbReference type="PANTHER" id="PTHR30287:SF1">
    <property type="entry name" value="INNER MEMBRANE PROTEIN"/>
    <property type="match status" value="1"/>
</dbReference>
<dbReference type="Proteomes" id="UP001566476">
    <property type="component" value="Unassembled WGS sequence"/>
</dbReference>
<evidence type="ECO:0000256" key="3">
    <source>
        <dbReference type="ARBA" id="ARBA00022692"/>
    </source>
</evidence>
<evidence type="ECO:0000256" key="2">
    <source>
        <dbReference type="ARBA" id="ARBA00022475"/>
    </source>
</evidence>
<keyword evidence="3 6" id="KW-0812">Transmembrane</keyword>
<feature type="transmembrane region" description="Helical" evidence="6">
    <location>
        <begin position="577"/>
        <end position="598"/>
    </location>
</feature>
<keyword evidence="2" id="KW-1003">Cell membrane</keyword>
<dbReference type="Pfam" id="PF02687">
    <property type="entry name" value="FtsX"/>
    <property type="match status" value="1"/>
</dbReference>
<evidence type="ECO:0000256" key="5">
    <source>
        <dbReference type="ARBA" id="ARBA00023136"/>
    </source>
</evidence>
<comment type="caution">
    <text evidence="8">The sequence shown here is derived from an EMBL/GenBank/DDBJ whole genome shotgun (WGS) entry which is preliminary data.</text>
</comment>
<feature type="transmembrane region" description="Helical" evidence="6">
    <location>
        <begin position="36"/>
        <end position="61"/>
    </location>
</feature>
<proteinExistence type="predicted"/>
<dbReference type="InterPro" id="IPR003838">
    <property type="entry name" value="ABC3_permease_C"/>
</dbReference>
<evidence type="ECO:0000313" key="8">
    <source>
        <dbReference type="EMBL" id="MEZ0494012.1"/>
    </source>
</evidence>
<reference evidence="8 9" key="1">
    <citation type="submission" date="2024-07" db="EMBL/GenBank/DDBJ databases">
        <authorList>
            <person name="Thanompreechachai J."/>
            <person name="Duangmal K."/>
        </authorList>
    </citation>
    <scope>NUCLEOTIDE SEQUENCE [LARGE SCALE GENOMIC DNA]</scope>
    <source>
        <strain evidence="8 9">TBRC 1896</strain>
    </source>
</reference>
<feature type="transmembrane region" description="Helical" evidence="6">
    <location>
        <begin position="532"/>
        <end position="557"/>
    </location>
</feature>
<dbReference type="PANTHER" id="PTHR30287">
    <property type="entry name" value="MEMBRANE COMPONENT OF PREDICTED ABC SUPERFAMILY METABOLITE UPTAKE TRANSPORTER"/>
    <property type="match status" value="1"/>
</dbReference>
<dbReference type="InterPro" id="IPR038766">
    <property type="entry name" value="Membrane_comp_ABC_pdt"/>
</dbReference>
<accession>A0ABV4I5P6</accession>
<feature type="transmembrane region" description="Helical" evidence="6">
    <location>
        <begin position="487"/>
        <end position="511"/>
    </location>
</feature>
<gene>
    <name evidence="8" type="ORF">AB2L28_17385</name>
</gene>
<feature type="transmembrane region" description="Helical" evidence="6">
    <location>
        <begin position="131"/>
        <end position="151"/>
    </location>
</feature>
<evidence type="ECO:0000259" key="7">
    <source>
        <dbReference type="Pfam" id="PF02687"/>
    </source>
</evidence>
<sequence length="604" mass="59226">MVGTALVAGLAAALLTGTGSWLQAGAAPGLDDLATVAGSFAGTLVVIAALVVAGVFGGAVSRRRTDLALLRAVGATARQLRRSLTAEAVLVVLTSAVPGAVAGLGLAVLAVPLVVAGGLAPAGWEPPLSPLPVLGALVLLLPTGIVAGRLATRRVLRLSPVEALRSDVQDATRPVSRGRLIAAGVVAVAGLGAAGTPAVVPGVAGAAAGAGCTILLITAAALAGPAVVHALAAQAVRARGARGAASALALLNARGAAARLSAAVIPLALLLGLGVVQSGANATLAAAARQQLTAAVRGDLVATPTGSGAAAPDRLAAVAGVMAATPGAAVAVSVNVSAPDPDLPAADGLDWERAAATALPSGAALLDPGVLTGSLADLREPGTVAVSRDLLAFSGTGVGDRIRVRFAGDREEERRVIAVYSRGLGVGDLLLGDAPGARTTAVLLQTADGRADDVRRTAADLGYEVVGTAEHVRSATAPADAEQRLSVVLLLALLALVAVAAAVGLVTATAARRREFLLLARIGSTRGQLLRTAAIEAVFVAGAAIVVGTAAVLPGLVSAAQGLLGEPVPRFDLPLTGGLLAVVVLLTAATVLPAAWWATRPDER</sequence>
<name>A0ABV4I5P6_9ACTN</name>
<organism evidence="8 9">
    <name type="scientific">Kineococcus mangrovi</name>
    <dbReference type="NCBI Taxonomy" id="1660183"/>
    <lineage>
        <taxon>Bacteria</taxon>
        <taxon>Bacillati</taxon>
        <taxon>Actinomycetota</taxon>
        <taxon>Actinomycetes</taxon>
        <taxon>Kineosporiales</taxon>
        <taxon>Kineosporiaceae</taxon>
        <taxon>Kineococcus</taxon>
    </lineage>
</organism>
<dbReference type="EMBL" id="JBGGTQ010000009">
    <property type="protein sequence ID" value="MEZ0494012.1"/>
    <property type="molecule type" value="Genomic_DNA"/>
</dbReference>
<feature type="transmembrane region" description="Helical" evidence="6">
    <location>
        <begin position="180"/>
        <end position="200"/>
    </location>
</feature>